<dbReference type="InterPro" id="IPR000073">
    <property type="entry name" value="AB_hydrolase_1"/>
</dbReference>
<dbReference type="Gene3D" id="3.40.50.1820">
    <property type="entry name" value="alpha/beta hydrolase"/>
    <property type="match status" value="1"/>
</dbReference>
<evidence type="ECO:0000259" key="2">
    <source>
        <dbReference type="Pfam" id="PF00561"/>
    </source>
</evidence>
<keyword evidence="4" id="KW-1185">Reference proteome</keyword>
<evidence type="ECO:0000313" key="4">
    <source>
        <dbReference type="Proteomes" id="UP000238356"/>
    </source>
</evidence>
<comment type="caution">
    <text evidence="3">The sequence shown here is derived from an EMBL/GenBank/DDBJ whole genome shotgun (WGS) entry which is preliminary data.</text>
</comment>
<sequence>MTAENPEIGRSMRTGTFDTNYHDVGTGDPVLLLHGSGAGVSAWANWRGLIPVLARDFRVVAPDLVGFGYTGLPEPADFHIFDTWIDQISALLDGLGIEKAHVVGNSFGGGLALHLATRHPERLNRIALMGAGGVKMRFTEELDQLWGYTPSVQNMKNIMDIMAYDRSLVTDELAELRYRATIRPGAQEAFEKVFPPPRARWLDAQIVPDEQLAAIPHEVLLLHGREDRVVPLEASQHMFATIPNAQLHVFGHCGHWTQIEHAQRFQQLVSAFFQEARSTAGVPA</sequence>
<gene>
    <name evidence="3" type="ORF">C5F51_07410</name>
</gene>
<dbReference type="Pfam" id="PF00561">
    <property type="entry name" value="Abhydrolase_1"/>
    <property type="match status" value="1"/>
</dbReference>
<reference evidence="3 4" key="1">
    <citation type="submission" date="2018-02" db="EMBL/GenBank/DDBJ databases">
        <title>8 Nocardia nova and 1 Nocardia cyriacigeorgica strain used for evolution to TMP-SMX.</title>
        <authorList>
            <person name="Mehta H."/>
            <person name="Weng J."/>
            <person name="Shamoo Y."/>
        </authorList>
    </citation>
    <scope>NUCLEOTIDE SEQUENCE [LARGE SCALE GENOMIC DNA]</scope>
    <source>
        <strain evidence="3 4">BAA2227</strain>
    </source>
</reference>
<dbReference type="AlphaFoldDB" id="A0A2S6AC85"/>
<dbReference type="SUPFAM" id="SSF53474">
    <property type="entry name" value="alpha/beta-Hydrolases"/>
    <property type="match status" value="1"/>
</dbReference>
<evidence type="ECO:0000256" key="1">
    <source>
        <dbReference type="ARBA" id="ARBA00022801"/>
    </source>
</evidence>
<dbReference type="GO" id="GO:0016020">
    <property type="term" value="C:membrane"/>
    <property type="evidence" value="ECO:0007669"/>
    <property type="project" value="TreeGrafter"/>
</dbReference>
<proteinExistence type="predicted"/>
<dbReference type="PANTHER" id="PTHR43798:SF31">
    <property type="entry name" value="AB HYDROLASE SUPERFAMILY PROTEIN YCLE"/>
    <property type="match status" value="1"/>
</dbReference>
<organism evidence="3 4">
    <name type="scientific">Nocardia nova</name>
    <dbReference type="NCBI Taxonomy" id="37330"/>
    <lineage>
        <taxon>Bacteria</taxon>
        <taxon>Bacillati</taxon>
        <taxon>Actinomycetota</taxon>
        <taxon>Actinomycetes</taxon>
        <taxon>Mycobacteriales</taxon>
        <taxon>Nocardiaceae</taxon>
        <taxon>Nocardia</taxon>
    </lineage>
</organism>
<feature type="domain" description="AB hydrolase-1" evidence="2">
    <location>
        <begin position="29"/>
        <end position="262"/>
    </location>
</feature>
<dbReference type="Proteomes" id="UP000238356">
    <property type="component" value="Unassembled WGS sequence"/>
</dbReference>
<dbReference type="InterPro" id="IPR029058">
    <property type="entry name" value="AB_hydrolase_fold"/>
</dbReference>
<dbReference type="RefSeq" id="WP_063017191.1">
    <property type="nucleotide sequence ID" value="NZ_JADLQW010000005.1"/>
</dbReference>
<dbReference type="GeneID" id="66722416"/>
<dbReference type="GO" id="GO:0016787">
    <property type="term" value="F:hydrolase activity"/>
    <property type="evidence" value="ECO:0007669"/>
    <property type="project" value="UniProtKB-KW"/>
</dbReference>
<keyword evidence="1 3" id="KW-0378">Hydrolase</keyword>
<evidence type="ECO:0000313" key="3">
    <source>
        <dbReference type="EMBL" id="PPJ31383.1"/>
    </source>
</evidence>
<protein>
    <submittedName>
        <fullName evidence="3">2-hydroxy-6-oxo-2,4-heptadienoate hydrolase</fullName>
    </submittedName>
</protein>
<dbReference type="PANTHER" id="PTHR43798">
    <property type="entry name" value="MONOACYLGLYCEROL LIPASE"/>
    <property type="match status" value="1"/>
</dbReference>
<dbReference type="EMBL" id="PSZD01000003">
    <property type="protein sequence ID" value="PPJ31383.1"/>
    <property type="molecule type" value="Genomic_DNA"/>
</dbReference>
<dbReference type="PRINTS" id="PR00111">
    <property type="entry name" value="ABHYDROLASE"/>
</dbReference>
<name>A0A2S6AC85_9NOCA</name>
<dbReference type="InterPro" id="IPR050266">
    <property type="entry name" value="AB_hydrolase_sf"/>
</dbReference>
<accession>A0A2S6AC85</accession>